<feature type="coiled-coil region" evidence="4">
    <location>
        <begin position="546"/>
        <end position="573"/>
    </location>
</feature>
<dbReference type="InterPro" id="IPR003660">
    <property type="entry name" value="HAMP_dom"/>
</dbReference>
<keyword evidence="5" id="KW-0472">Membrane</keyword>
<evidence type="ECO:0000256" key="2">
    <source>
        <dbReference type="ARBA" id="ARBA00029447"/>
    </source>
</evidence>
<accession>A0AA46DYR6</accession>
<dbReference type="SMART" id="SM00304">
    <property type="entry name" value="HAMP"/>
    <property type="match status" value="1"/>
</dbReference>
<evidence type="ECO:0000256" key="3">
    <source>
        <dbReference type="PROSITE-ProRule" id="PRU00284"/>
    </source>
</evidence>
<reference evidence="8 9" key="1">
    <citation type="submission" date="2019-03" db="EMBL/GenBank/DDBJ databases">
        <title>Genomic Encyclopedia of Type Strains, Phase IV (KMG-IV): sequencing the most valuable type-strain genomes for metagenomic binning, comparative biology and taxonomic classification.</title>
        <authorList>
            <person name="Goeker M."/>
        </authorList>
    </citation>
    <scope>NUCLEOTIDE SEQUENCE [LARGE SCALE GENOMIC DNA]</scope>
    <source>
        <strain evidence="8 9">DSM 100055</strain>
    </source>
</reference>
<dbReference type="PROSITE" id="PS50111">
    <property type="entry name" value="CHEMOTAXIS_TRANSDUC_2"/>
    <property type="match status" value="1"/>
</dbReference>
<dbReference type="PROSITE" id="PS50885">
    <property type="entry name" value="HAMP"/>
    <property type="match status" value="1"/>
</dbReference>
<dbReference type="InterPro" id="IPR004089">
    <property type="entry name" value="MCPsignal_dom"/>
</dbReference>
<name>A0AA46DYR6_9FUSO</name>
<organism evidence="8 9">
    <name type="scientific">Hypnocyclicus thermotrophus</name>
    <dbReference type="NCBI Taxonomy" id="1627895"/>
    <lineage>
        <taxon>Bacteria</taxon>
        <taxon>Fusobacteriati</taxon>
        <taxon>Fusobacteriota</taxon>
        <taxon>Fusobacteriia</taxon>
        <taxon>Fusobacteriales</taxon>
        <taxon>Fusobacteriaceae</taxon>
        <taxon>Hypnocyclicus</taxon>
    </lineage>
</organism>
<keyword evidence="4" id="KW-0175">Coiled coil</keyword>
<comment type="similarity">
    <text evidence="2">Belongs to the methyl-accepting chemotaxis (MCP) protein family.</text>
</comment>
<evidence type="ECO:0000259" key="7">
    <source>
        <dbReference type="PROSITE" id="PS50885"/>
    </source>
</evidence>
<evidence type="ECO:0000256" key="5">
    <source>
        <dbReference type="SAM" id="Phobius"/>
    </source>
</evidence>
<gene>
    <name evidence="8" type="ORF">EV215_1059</name>
</gene>
<dbReference type="Gene3D" id="1.10.287.950">
    <property type="entry name" value="Methyl-accepting chemotaxis protein"/>
    <property type="match status" value="1"/>
</dbReference>
<keyword evidence="9" id="KW-1185">Reference proteome</keyword>
<dbReference type="Gene3D" id="6.10.340.10">
    <property type="match status" value="1"/>
</dbReference>
<comment type="caution">
    <text evidence="8">The sequence shown here is derived from an EMBL/GenBank/DDBJ whole genome shotgun (WGS) entry which is preliminary data.</text>
</comment>
<dbReference type="EMBL" id="SOBG01000004">
    <property type="protein sequence ID" value="TDT70514.1"/>
    <property type="molecule type" value="Genomic_DNA"/>
</dbReference>
<dbReference type="CDD" id="cd06225">
    <property type="entry name" value="HAMP"/>
    <property type="match status" value="1"/>
</dbReference>
<keyword evidence="5" id="KW-1133">Transmembrane helix</keyword>
<dbReference type="PANTHER" id="PTHR32089:SF112">
    <property type="entry name" value="LYSOZYME-LIKE PROTEIN-RELATED"/>
    <property type="match status" value="1"/>
</dbReference>
<evidence type="ECO:0000256" key="4">
    <source>
        <dbReference type="SAM" id="Coils"/>
    </source>
</evidence>
<keyword evidence="1 3" id="KW-0807">Transducer</keyword>
<protein>
    <submittedName>
        <fullName evidence="8">Methyl-accepting chemotaxis protein</fullName>
    </submittedName>
</protein>
<feature type="transmembrane region" description="Helical" evidence="5">
    <location>
        <begin position="300"/>
        <end position="323"/>
    </location>
</feature>
<dbReference type="SUPFAM" id="SSF58104">
    <property type="entry name" value="Methyl-accepting chemotaxis protein (MCP) signaling domain"/>
    <property type="match status" value="1"/>
</dbReference>
<evidence type="ECO:0000313" key="9">
    <source>
        <dbReference type="Proteomes" id="UP000294678"/>
    </source>
</evidence>
<evidence type="ECO:0000259" key="6">
    <source>
        <dbReference type="PROSITE" id="PS50111"/>
    </source>
</evidence>
<dbReference type="RefSeq" id="WP_166667356.1">
    <property type="nucleotide sequence ID" value="NZ_SOBG01000004.1"/>
</dbReference>
<evidence type="ECO:0000256" key="1">
    <source>
        <dbReference type="ARBA" id="ARBA00023224"/>
    </source>
</evidence>
<keyword evidence="5" id="KW-0812">Transmembrane</keyword>
<dbReference type="Pfam" id="PF00672">
    <property type="entry name" value="HAMP"/>
    <property type="match status" value="1"/>
</dbReference>
<dbReference type="SMART" id="SM00283">
    <property type="entry name" value="MA"/>
    <property type="match status" value="1"/>
</dbReference>
<evidence type="ECO:0000313" key="8">
    <source>
        <dbReference type="EMBL" id="TDT70514.1"/>
    </source>
</evidence>
<feature type="domain" description="HAMP" evidence="7">
    <location>
        <begin position="320"/>
        <end position="372"/>
    </location>
</feature>
<feature type="domain" description="Methyl-accepting transducer" evidence="6">
    <location>
        <begin position="398"/>
        <end position="627"/>
    </location>
</feature>
<dbReference type="PANTHER" id="PTHR32089">
    <property type="entry name" value="METHYL-ACCEPTING CHEMOTAXIS PROTEIN MCPB"/>
    <property type="match status" value="1"/>
</dbReference>
<proteinExistence type="inferred from homology"/>
<dbReference type="Proteomes" id="UP000294678">
    <property type="component" value="Unassembled WGS sequence"/>
</dbReference>
<dbReference type="GO" id="GO:0007165">
    <property type="term" value="P:signal transduction"/>
    <property type="evidence" value="ECO:0007669"/>
    <property type="project" value="UniProtKB-KW"/>
</dbReference>
<dbReference type="Pfam" id="PF00015">
    <property type="entry name" value="MCPsignal"/>
    <property type="match status" value="1"/>
</dbReference>
<sequence>MNKNLEKTKKKIKKFKIRKISVKFKTVTLILLSMVIMFTYLCINDIKRLEKSNRLTLITLANLKNISLDNYINSKIENTSLFLESINKNLAFGKALNNRDKQEIKAITQSSYYHYKNNIGLRNFIIIDKNKNLLFSYIPPRKTQINNEIINNSIKNKKSNSGLIIGDRGLTIYTTTPVIYMANFLGIVIVQTTFDIGGVNKFIQKLNKDILKGEYQVSIIYRKNNKNKIAISNFESEVKEKEDIFDEIQKENKYFKKENDNFYAYYSLKNYKNEIIGYKKYKINIKDVNDKLKKEILSTLIFYILVTLVVSILLIIIINRIIIKKLEIIFNIIKKIANGNLLEKVNITSKDEMEDLGNEINKMIDKLNEIIEMLKIDTVDLEKKSIYLKNNSTELNKETELINETIENITESFFEVSDATEELNITVEKNAKINDFVIENIKTIKNQSIDIEKLASDSYINMENIAISTQEVKEKIDESSYSINNLSEEINKIIEVMSKITDISNKTNLLALNAAIEAARAGDAGKGFGVVAEEVKKLSLETGDFVKEVEELLIDIQKNMKIIEKDMEIEKERTENNINIVDKTKNTFINVKYEIEDISTKINNITKKINEQVESFNKIEVGIKSISTSNEMLKEKTEELSEISKNNFNITQNIQNISDELNKKSNKIKDMIDYFDIN</sequence>
<dbReference type="AlphaFoldDB" id="A0AA46DYR6"/>
<feature type="transmembrane region" description="Helical" evidence="5">
    <location>
        <begin position="20"/>
        <end position="41"/>
    </location>
</feature>
<feature type="coiled-coil region" evidence="4">
    <location>
        <begin position="353"/>
        <end position="384"/>
    </location>
</feature>
<dbReference type="GO" id="GO:0016020">
    <property type="term" value="C:membrane"/>
    <property type="evidence" value="ECO:0007669"/>
    <property type="project" value="InterPro"/>
</dbReference>